<dbReference type="PANTHER" id="PTHR13192:SF3">
    <property type="entry name" value="COBALAMIN TRAFFICKING PROTEIN CBLD"/>
    <property type="match status" value="1"/>
</dbReference>
<name>A0A0N4Z733_PARTI</name>
<keyword evidence="1" id="KW-1185">Reference proteome</keyword>
<proteinExistence type="predicted"/>
<evidence type="ECO:0000313" key="1">
    <source>
        <dbReference type="Proteomes" id="UP000038045"/>
    </source>
</evidence>
<dbReference type="Pfam" id="PF10229">
    <property type="entry name" value="MMADHC"/>
    <property type="match status" value="1"/>
</dbReference>
<dbReference type="AlphaFoldDB" id="A0A0N4Z733"/>
<dbReference type="GO" id="GO:0009235">
    <property type="term" value="P:cobalamin metabolic process"/>
    <property type="evidence" value="ECO:0007669"/>
    <property type="project" value="InterPro"/>
</dbReference>
<dbReference type="STRING" id="131310.A0A0N4Z733"/>
<evidence type="ECO:0000313" key="2">
    <source>
        <dbReference type="WBParaSite" id="PTRK_0000298700.1"/>
    </source>
</evidence>
<dbReference type="PANTHER" id="PTHR13192">
    <property type="entry name" value="MY011 PROTEIN"/>
    <property type="match status" value="1"/>
</dbReference>
<organism evidence="1 2">
    <name type="scientific">Parastrongyloides trichosuri</name>
    <name type="common">Possum-specific nematode worm</name>
    <dbReference type="NCBI Taxonomy" id="131310"/>
    <lineage>
        <taxon>Eukaryota</taxon>
        <taxon>Metazoa</taxon>
        <taxon>Ecdysozoa</taxon>
        <taxon>Nematoda</taxon>
        <taxon>Chromadorea</taxon>
        <taxon>Rhabditida</taxon>
        <taxon>Tylenchina</taxon>
        <taxon>Panagrolaimomorpha</taxon>
        <taxon>Strongyloidoidea</taxon>
        <taxon>Strongyloididae</taxon>
        <taxon>Parastrongyloides</taxon>
    </lineage>
</organism>
<dbReference type="WBParaSite" id="PTRK_0000298700.1">
    <property type="protein sequence ID" value="PTRK_0000298700.1"/>
    <property type="gene ID" value="PTRK_0000298700"/>
</dbReference>
<dbReference type="InterPro" id="IPR019362">
    <property type="entry name" value="MMADHC"/>
</dbReference>
<accession>A0A0N4Z733</accession>
<sequence>MSLANRTKIVCDNFRSCTKNRAFSTAVNISENVTFFFEKPLDKKKNALLGQEYEYPFPGDVKTTLLNMHPEEPKPKTSIFATLPKDGDLESILKNFSIQATRDTTNNGPAFDEIHTFDPKEKDLTFIECPKLLKKELHKIFVNRSFTGVDVNVINISHKTTNDMTAWNHDMEKEREEICASFISDAKDICENFHKAGYWADFIEPSSGRPYYGPYTNACLFETDERYKDMGFKIEDLGCCRVISHMKWGTHVCVGTIFTDAPGHSTPMNQVKKSIKHHN</sequence>
<reference evidence="2" key="1">
    <citation type="submission" date="2017-02" db="UniProtKB">
        <authorList>
            <consortium name="WormBaseParasite"/>
        </authorList>
    </citation>
    <scope>IDENTIFICATION</scope>
</reference>
<protein>
    <submittedName>
        <fullName evidence="2">Methylmalonic aciduria and homocystinuria type D homolog, mitochondrial</fullName>
    </submittedName>
</protein>
<dbReference type="GO" id="GO:0005739">
    <property type="term" value="C:mitochondrion"/>
    <property type="evidence" value="ECO:0007669"/>
    <property type="project" value="TreeGrafter"/>
</dbReference>
<dbReference type="Proteomes" id="UP000038045">
    <property type="component" value="Unplaced"/>
</dbReference>